<dbReference type="VEuPathDB" id="VectorBase:ASTE009910"/>
<evidence type="ECO:0000256" key="7">
    <source>
        <dbReference type="ARBA" id="ARBA00023211"/>
    </source>
</evidence>
<dbReference type="EnsemblMetazoa" id="ASTEI09740-RA">
    <property type="protein sequence ID" value="ASTEI09740-PA"/>
    <property type="gene ID" value="ASTEI09740"/>
</dbReference>
<dbReference type="Gene3D" id="3.90.79.10">
    <property type="entry name" value="Nucleoside Triphosphate Pyrophosphohydrolase"/>
    <property type="match status" value="1"/>
</dbReference>
<protein>
    <submittedName>
        <fullName evidence="8">Uncharacterized protein</fullName>
    </submittedName>
</protein>
<evidence type="ECO:0000256" key="1">
    <source>
        <dbReference type="ARBA" id="ARBA00001936"/>
    </source>
</evidence>
<dbReference type="InterPro" id="IPR039121">
    <property type="entry name" value="NUDT19"/>
</dbReference>
<comment type="cofactor">
    <cofactor evidence="2">
        <name>Mg(2+)</name>
        <dbReference type="ChEBI" id="CHEBI:18420"/>
    </cofactor>
</comment>
<dbReference type="GO" id="GO:0005739">
    <property type="term" value="C:mitochondrion"/>
    <property type="evidence" value="ECO:0007669"/>
    <property type="project" value="TreeGrafter"/>
</dbReference>
<evidence type="ECO:0000256" key="2">
    <source>
        <dbReference type="ARBA" id="ARBA00001946"/>
    </source>
</evidence>
<dbReference type="VEuPathDB" id="VectorBase:ASTEI09740"/>
<dbReference type="STRING" id="30069.A0A182YMQ4"/>
<evidence type="ECO:0000313" key="8">
    <source>
        <dbReference type="EnsemblMetazoa" id="ASTEI09740-PA"/>
    </source>
</evidence>
<keyword evidence="9" id="KW-1185">Reference proteome</keyword>
<name>A0A182YMQ4_ANOST</name>
<evidence type="ECO:0000256" key="5">
    <source>
        <dbReference type="ARBA" id="ARBA00022801"/>
    </source>
</evidence>
<comment type="cofactor">
    <cofactor evidence="1">
        <name>Mn(2+)</name>
        <dbReference type="ChEBI" id="CHEBI:29035"/>
    </cofactor>
</comment>
<sequence>MRKFAQFLRESASLTILARDGSKCDAHALNCNYKVLVFKCPEQTSFMPNAVVFSGRAFDRQGSTLAWSNLLPAIATDSLTTVSGPRSFIFKPESAQQERDRSIVPDVCNLYEWSTWITPTILHKKRFETAF</sequence>
<evidence type="ECO:0000313" key="9">
    <source>
        <dbReference type="Proteomes" id="UP000076408"/>
    </source>
</evidence>
<dbReference type="VEuPathDB" id="VectorBase:ASTEI20_036879"/>
<keyword evidence="4" id="KW-0479">Metal-binding</keyword>
<accession>A0A182YMQ4</accession>
<dbReference type="AlphaFoldDB" id="A0A182YMQ4"/>
<dbReference type="GO" id="GO:0016818">
    <property type="term" value="F:hydrolase activity, acting on acid anhydrides, in phosphorus-containing anhydrides"/>
    <property type="evidence" value="ECO:0007669"/>
    <property type="project" value="InterPro"/>
</dbReference>
<keyword evidence="7" id="KW-0464">Manganese</keyword>
<dbReference type="Proteomes" id="UP000076408">
    <property type="component" value="Unassembled WGS sequence"/>
</dbReference>
<evidence type="ECO:0000256" key="3">
    <source>
        <dbReference type="ARBA" id="ARBA00005582"/>
    </source>
</evidence>
<dbReference type="PANTHER" id="PTHR12318:SF0">
    <property type="entry name" value="ACYL-COENZYME A DIPHOSPHATASE NUDT19"/>
    <property type="match status" value="1"/>
</dbReference>
<evidence type="ECO:0000256" key="6">
    <source>
        <dbReference type="ARBA" id="ARBA00022842"/>
    </source>
</evidence>
<proteinExistence type="inferred from homology"/>
<keyword evidence="6" id="KW-0460">Magnesium</keyword>
<keyword evidence="5" id="KW-0378">Hydrolase</keyword>
<dbReference type="VEuPathDB" id="VectorBase:ASTE009908"/>
<evidence type="ECO:0000256" key="4">
    <source>
        <dbReference type="ARBA" id="ARBA00022723"/>
    </source>
</evidence>
<reference evidence="8" key="2">
    <citation type="submission" date="2020-05" db="UniProtKB">
        <authorList>
            <consortium name="EnsemblMetazoa"/>
        </authorList>
    </citation>
    <scope>IDENTIFICATION</scope>
    <source>
        <strain evidence="8">Indian</strain>
    </source>
</reference>
<reference evidence="9" key="1">
    <citation type="journal article" date="2014" name="Genome Biol.">
        <title>Genome analysis of a major urban malaria vector mosquito, Anopheles stephensi.</title>
        <authorList>
            <person name="Jiang X."/>
            <person name="Peery A."/>
            <person name="Hall A.B."/>
            <person name="Sharma A."/>
            <person name="Chen X.G."/>
            <person name="Waterhouse R.M."/>
            <person name="Komissarov A."/>
            <person name="Riehle M.M."/>
            <person name="Shouche Y."/>
            <person name="Sharakhova M.V."/>
            <person name="Lawson D."/>
            <person name="Pakpour N."/>
            <person name="Arensburger P."/>
            <person name="Davidson V.L."/>
            <person name="Eiglmeier K."/>
            <person name="Emrich S."/>
            <person name="George P."/>
            <person name="Kennedy R.C."/>
            <person name="Mane S.P."/>
            <person name="Maslen G."/>
            <person name="Oringanje C."/>
            <person name="Qi Y."/>
            <person name="Settlage R."/>
            <person name="Tojo M."/>
            <person name="Tubio J.M."/>
            <person name="Unger M.F."/>
            <person name="Wang B."/>
            <person name="Vernick K.D."/>
            <person name="Ribeiro J.M."/>
            <person name="James A.A."/>
            <person name="Michel K."/>
            <person name="Riehle M.A."/>
            <person name="Luckhart S."/>
            <person name="Sharakhov I.V."/>
            <person name="Tu Z."/>
        </authorList>
    </citation>
    <scope>NUCLEOTIDE SEQUENCE [LARGE SCALE GENOMIC DNA]</scope>
    <source>
        <strain evidence="9">Indian</strain>
    </source>
</reference>
<organism evidence="8 9">
    <name type="scientific">Anopheles stephensi</name>
    <name type="common">Indo-Pakistan malaria mosquito</name>
    <dbReference type="NCBI Taxonomy" id="30069"/>
    <lineage>
        <taxon>Eukaryota</taxon>
        <taxon>Metazoa</taxon>
        <taxon>Ecdysozoa</taxon>
        <taxon>Arthropoda</taxon>
        <taxon>Hexapoda</taxon>
        <taxon>Insecta</taxon>
        <taxon>Pterygota</taxon>
        <taxon>Neoptera</taxon>
        <taxon>Endopterygota</taxon>
        <taxon>Diptera</taxon>
        <taxon>Nematocera</taxon>
        <taxon>Culicoidea</taxon>
        <taxon>Culicidae</taxon>
        <taxon>Anophelinae</taxon>
        <taxon>Anopheles</taxon>
    </lineage>
</organism>
<dbReference type="GO" id="GO:0046872">
    <property type="term" value="F:metal ion binding"/>
    <property type="evidence" value="ECO:0007669"/>
    <property type="project" value="UniProtKB-KW"/>
</dbReference>
<dbReference type="PANTHER" id="PTHR12318">
    <property type="entry name" value="TESTOSTERONE-REGULATED PROTEIN RP2"/>
    <property type="match status" value="1"/>
</dbReference>
<comment type="similarity">
    <text evidence="3">Belongs to the Nudix hydrolase family.</text>
</comment>